<feature type="transmembrane region" description="Helical" evidence="1">
    <location>
        <begin position="51"/>
        <end position="72"/>
    </location>
</feature>
<proteinExistence type="predicted"/>
<dbReference type="EMBL" id="LAZR01052385">
    <property type="protein sequence ID" value="KKK83082.1"/>
    <property type="molecule type" value="Genomic_DNA"/>
</dbReference>
<keyword evidence="1" id="KW-0812">Transmembrane</keyword>
<name>A0A0F8YNX7_9ZZZZ</name>
<feature type="transmembrane region" description="Helical" evidence="1">
    <location>
        <begin position="28"/>
        <end position="45"/>
    </location>
</feature>
<evidence type="ECO:0000256" key="1">
    <source>
        <dbReference type="SAM" id="Phobius"/>
    </source>
</evidence>
<dbReference type="Pfam" id="PF03729">
    <property type="entry name" value="DUF308"/>
    <property type="match status" value="1"/>
</dbReference>
<sequence>AFGLYLIVWGAFAIFSFLDARPGAGARALEGVAAVIIGVLVVSWSGPSLLFLALVFGFYLIIFGLLEIYAAFAMRKVAAAPL</sequence>
<feature type="transmembrane region" description="Helical" evidence="1">
    <location>
        <begin position="6"/>
        <end position="21"/>
    </location>
</feature>
<feature type="non-terminal residue" evidence="2">
    <location>
        <position position="1"/>
    </location>
</feature>
<keyword evidence="1" id="KW-0472">Membrane</keyword>
<protein>
    <submittedName>
        <fullName evidence="2">Uncharacterized protein</fullName>
    </submittedName>
</protein>
<keyword evidence="1" id="KW-1133">Transmembrane helix</keyword>
<reference evidence="2" key="1">
    <citation type="journal article" date="2015" name="Nature">
        <title>Complex archaea that bridge the gap between prokaryotes and eukaryotes.</title>
        <authorList>
            <person name="Spang A."/>
            <person name="Saw J.H."/>
            <person name="Jorgensen S.L."/>
            <person name="Zaremba-Niedzwiedzka K."/>
            <person name="Martijn J."/>
            <person name="Lind A.E."/>
            <person name="van Eijk R."/>
            <person name="Schleper C."/>
            <person name="Guy L."/>
            <person name="Ettema T.J."/>
        </authorList>
    </citation>
    <scope>NUCLEOTIDE SEQUENCE</scope>
</reference>
<dbReference type="InterPro" id="IPR005325">
    <property type="entry name" value="DUF308_memb"/>
</dbReference>
<comment type="caution">
    <text evidence="2">The sequence shown here is derived from an EMBL/GenBank/DDBJ whole genome shotgun (WGS) entry which is preliminary data.</text>
</comment>
<dbReference type="AlphaFoldDB" id="A0A0F8YNX7"/>
<organism evidence="2">
    <name type="scientific">marine sediment metagenome</name>
    <dbReference type="NCBI Taxonomy" id="412755"/>
    <lineage>
        <taxon>unclassified sequences</taxon>
        <taxon>metagenomes</taxon>
        <taxon>ecological metagenomes</taxon>
    </lineage>
</organism>
<gene>
    <name evidence="2" type="ORF">LCGC14_2796930</name>
</gene>
<evidence type="ECO:0000313" key="2">
    <source>
        <dbReference type="EMBL" id="KKK83082.1"/>
    </source>
</evidence>
<accession>A0A0F8YNX7</accession>